<evidence type="ECO:0000313" key="1">
    <source>
        <dbReference type="EMBL" id="CAB4787150.1"/>
    </source>
</evidence>
<dbReference type="EMBL" id="CAFAAC010000035">
    <property type="protein sequence ID" value="CAB4787150.1"/>
    <property type="molecule type" value="Genomic_DNA"/>
</dbReference>
<reference evidence="3" key="1">
    <citation type="submission" date="2020-05" db="EMBL/GenBank/DDBJ databases">
        <authorList>
            <person name="Chiriac C."/>
            <person name="Salcher M."/>
            <person name="Ghai R."/>
            <person name="Kavagutti S V."/>
        </authorList>
    </citation>
    <scope>NUCLEOTIDE SEQUENCE</scope>
</reference>
<proteinExistence type="predicted"/>
<dbReference type="EMBL" id="CAFBPO010000029">
    <property type="protein sequence ID" value="CAB5029342.1"/>
    <property type="molecule type" value="Genomic_DNA"/>
</dbReference>
<dbReference type="EMBL" id="CAFBQE010000044">
    <property type="protein sequence ID" value="CAB5049312.1"/>
    <property type="molecule type" value="Genomic_DNA"/>
</dbReference>
<dbReference type="AlphaFoldDB" id="A0A6J7T8D2"/>
<accession>A0A6J7T8D2</accession>
<evidence type="ECO:0000313" key="2">
    <source>
        <dbReference type="EMBL" id="CAB5029342.1"/>
    </source>
</evidence>
<protein>
    <submittedName>
        <fullName evidence="3">Unannotated protein</fullName>
    </submittedName>
</protein>
<sequence>MWVTKERRFRLDSLLIILAVTVLTLNAIPSAIAAVKKETMLQILGNQTAVKARNDFLLQIKNAPTRTPNLEFRIDPTMNVRLLEGIKVDTALSANFFSTLRPVDQKVVVWVASTENFQFFIDEMKPTLTAEGDAGNWLELKLATAKLYPHGFYGGGAPAFDKNDNPVFIVYAPNDQDLGSGFWTQSTAHEFVHVVQRYLMAGDMSPMLGWVIEGQADYIGANFATRNSTEAFASYWIQLIDTIRLHSSQPQILNWKSSQFIAWFKSKEITSNPAMAGDIPVENYVVGAMASQYLYATYGYKKVNNYYDLLGKIINDCGNGDVTINLKCTPSRQKAFKDAFGVSMADFYPKVSSFIVSEIAWSKKNRSKYPTNLLKIAPSPWIGAKPMEPYVAPANLGVISKYGNPGLIGNTNNGAQESDPYPPNVPAPGRTCPNVDEVASLYGGTMTCRSPGIWTLNPGQIIGTAP</sequence>
<name>A0A6J7T8D2_9ZZZZ</name>
<organism evidence="3">
    <name type="scientific">freshwater metagenome</name>
    <dbReference type="NCBI Taxonomy" id="449393"/>
    <lineage>
        <taxon>unclassified sequences</taxon>
        <taxon>metagenomes</taxon>
        <taxon>ecological metagenomes</taxon>
    </lineage>
</organism>
<gene>
    <name evidence="1" type="ORF">UFOPK2967_00681</name>
    <name evidence="2" type="ORF">UFOPK4120_01426</name>
    <name evidence="3" type="ORF">UFOPK4284_00747</name>
</gene>
<dbReference type="GO" id="GO:0004222">
    <property type="term" value="F:metalloendopeptidase activity"/>
    <property type="evidence" value="ECO:0007669"/>
    <property type="project" value="InterPro"/>
</dbReference>
<dbReference type="GO" id="GO:0005576">
    <property type="term" value="C:extracellular region"/>
    <property type="evidence" value="ECO:0007669"/>
    <property type="project" value="InterPro"/>
</dbReference>
<dbReference type="GO" id="GO:0008270">
    <property type="term" value="F:zinc ion binding"/>
    <property type="evidence" value="ECO:0007669"/>
    <property type="project" value="InterPro"/>
</dbReference>
<evidence type="ECO:0000313" key="3">
    <source>
        <dbReference type="EMBL" id="CAB5049312.1"/>
    </source>
</evidence>
<dbReference type="Pfam" id="PF01752">
    <property type="entry name" value="Peptidase_M9"/>
    <property type="match status" value="1"/>
</dbReference>
<dbReference type="InterPro" id="IPR002169">
    <property type="entry name" value="Peptidase_M9A/M9B"/>
</dbReference>
<dbReference type="GO" id="GO:0006508">
    <property type="term" value="P:proteolysis"/>
    <property type="evidence" value="ECO:0007669"/>
    <property type="project" value="InterPro"/>
</dbReference>